<evidence type="ECO:0000313" key="4">
    <source>
        <dbReference type="Proteomes" id="UP000243459"/>
    </source>
</evidence>
<dbReference type="PANTHER" id="PTHR12300:SF139">
    <property type="entry name" value="HVA22-LIKE PROTEIN E"/>
    <property type="match status" value="1"/>
</dbReference>
<dbReference type="EMBL" id="CM007381">
    <property type="protein sequence ID" value="ONK80176.1"/>
    <property type="molecule type" value="Genomic_DNA"/>
</dbReference>
<dbReference type="InterPro" id="IPR004345">
    <property type="entry name" value="TB2_DP1_HVA22"/>
</dbReference>
<dbReference type="Proteomes" id="UP000243459">
    <property type="component" value="Chromosome 1"/>
</dbReference>
<comment type="similarity">
    <text evidence="1">Belongs to the DP1 family.</text>
</comment>
<dbReference type="AlphaFoldDB" id="A0A5P1FPD5"/>
<organism evidence="3 4">
    <name type="scientific">Asparagus officinalis</name>
    <name type="common">Garden asparagus</name>
    <dbReference type="NCBI Taxonomy" id="4686"/>
    <lineage>
        <taxon>Eukaryota</taxon>
        <taxon>Viridiplantae</taxon>
        <taxon>Streptophyta</taxon>
        <taxon>Embryophyta</taxon>
        <taxon>Tracheophyta</taxon>
        <taxon>Spermatophyta</taxon>
        <taxon>Magnoliopsida</taxon>
        <taxon>Liliopsida</taxon>
        <taxon>Asparagales</taxon>
        <taxon>Asparagaceae</taxon>
        <taxon>Asparagoideae</taxon>
        <taxon>Asparagus</taxon>
    </lineage>
</organism>
<reference evidence="4" key="1">
    <citation type="journal article" date="2017" name="Nat. Commun.">
        <title>The asparagus genome sheds light on the origin and evolution of a young Y chromosome.</title>
        <authorList>
            <person name="Harkess A."/>
            <person name="Zhou J."/>
            <person name="Xu C."/>
            <person name="Bowers J.E."/>
            <person name="Van der Hulst R."/>
            <person name="Ayyampalayam S."/>
            <person name="Mercati F."/>
            <person name="Riccardi P."/>
            <person name="McKain M.R."/>
            <person name="Kakrana A."/>
            <person name="Tang H."/>
            <person name="Ray J."/>
            <person name="Groenendijk J."/>
            <person name="Arikit S."/>
            <person name="Mathioni S.M."/>
            <person name="Nakano M."/>
            <person name="Shan H."/>
            <person name="Telgmann-Rauber A."/>
            <person name="Kanno A."/>
            <person name="Yue Z."/>
            <person name="Chen H."/>
            <person name="Li W."/>
            <person name="Chen Y."/>
            <person name="Xu X."/>
            <person name="Zhang Y."/>
            <person name="Luo S."/>
            <person name="Chen H."/>
            <person name="Gao J."/>
            <person name="Mao Z."/>
            <person name="Pires J.C."/>
            <person name="Luo M."/>
            <person name="Kudrna D."/>
            <person name="Wing R.A."/>
            <person name="Meyers B.C."/>
            <person name="Yi K."/>
            <person name="Kong H."/>
            <person name="Lavrijsen P."/>
            <person name="Sunseri F."/>
            <person name="Falavigna A."/>
            <person name="Ye Y."/>
            <person name="Leebens-Mack J.H."/>
            <person name="Chen G."/>
        </authorList>
    </citation>
    <scope>NUCLEOTIDE SEQUENCE [LARGE SCALE GENOMIC DNA]</scope>
    <source>
        <strain evidence="4">cv. DH0086</strain>
    </source>
</reference>
<name>A0A5P1FPD5_ASPOF</name>
<proteinExistence type="inferred from homology"/>
<dbReference type="GO" id="GO:0016020">
    <property type="term" value="C:membrane"/>
    <property type="evidence" value="ECO:0007669"/>
    <property type="project" value="UniProtKB-SubCell"/>
</dbReference>
<feature type="region of interest" description="Disordered" evidence="2">
    <location>
        <begin position="152"/>
        <end position="172"/>
    </location>
</feature>
<evidence type="ECO:0000256" key="2">
    <source>
        <dbReference type="SAM" id="MobiDB-lite"/>
    </source>
</evidence>
<comment type="subcellular location">
    <subcellularLocation>
        <location evidence="1">Membrane</location>
        <topology evidence="1">Multi-pass membrane protein</topology>
    </subcellularLocation>
</comment>
<keyword evidence="4" id="KW-1185">Reference proteome</keyword>
<evidence type="ECO:0000256" key="1">
    <source>
        <dbReference type="RuleBase" id="RU362006"/>
    </source>
</evidence>
<dbReference type="OMA" id="GRGECQK"/>
<accession>A0A5P1FPD5</accession>
<evidence type="ECO:0000313" key="3">
    <source>
        <dbReference type="EMBL" id="ONK80176.1"/>
    </source>
</evidence>
<dbReference type="PANTHER" id="PTHR12300">
    <property type="entry name" value="HVA22-LIKE PROTEINS"/>
    <property type="match status" value="1"/>
</dbReference>
<protein>
    <recommendedName>
        <fullName evidence="1">HVA22-like protein</fullName>
    </recommendedName>
</protein>
<gene>
    <name evidence="3" type="ORF">A4U43_C01F14740</name>
</gene>
<sequence length="196" mass="22564">MVKYGIGLGGRGECQKGAALENGGDYQEGYIRTILLDDLCRQNQELQSTNINYAIFDYRPAIMLLYPLYASVQAIETEDKLDDEQWLAYWILYSFLTLMDMVLEPILRWVPIWYEMKVLLVAWLVLPQFRGAAFIYDKFVRKQLRKYGVLSESSSSSSSSSPPSKSKSKSKNKYLGLVTSKKVSSADYFFQVNKWK</sequence>
<feature type="compositionally biased region" description="Low complexity" evidence="2">
    <location>
        <begin position="153"/>
        <end position="165"/>
    </location>
</feature>
<dbReference type="Pfam" id="PF03134">
    <property type="entry name" value="TB2_DP1_HVA22"/>
    <property type="match status" value="1"/>
</dbReference>
<dbReference type="Gramene" id="ONK80176">
    <property type="protein sequence ID" value="ONK80176"/>
    <property type="gene ID" value="A4U43_C01F14740"/>
</dbReference>